<feature type="domain" description="HTH araC/xylS-type" evidence="4">
    <location>
        <begin position="168"/>
        <end position="266"/>
    </location>
</feature>
<organism evidence="5 6">
    <name type="scientific">Lentilactobacillus diolivorans DSM 14421</name>
    <dbReference type="NCBI Taxonomy" id="1423739"/>
    <lineage>
        <taxon>Bacteria</taxon>
        <taxon>Bacillati</taxon>
        <taxon>Bacillota</taxon>
        <taxon>Bacilli</taxon>
        <taxon>Lactobacillales</taxon>
        <taxon>Lactobacillaceae</taxon>
        <taxon>Lentilactobacillus</taxon>
    </lineage>
</organism>
<keyword evidence="2" id="KW-0238">DNA-binding</keyword>
<evidence type="ECO:0000256" key="3">
    <source>
        <dbReference type="ARBA" id="ARBA00023163"/>
    </source>
</evidence>
<dbReference type="InterPro" id="IPR020449">
    <property type="entry name" value="Tscrpt_reg_AraC-type_HTH"/>
</dbReference>
<protein>
    <submittedName>
        <fullName evidence="5">Transcriptional regulator, AraC family</fullName>
    </submittedName>
</protein>
<gene>
    <name evidence="5" type="ORF">FC85_GL001986</name>
</gene>
<evidence type="ECO:0000313" key="5">
    <source>
        <dbReference type="EMBL" id="KRL62478.1"/>
    </source>
</evidence>
<dbReference type="EMBL" id="AZEY01000108">
    <property type="protein sequence ID" value="KRL62478.1"/>
    <property type="molecule type" value="Genomic_DNA"/>
</dbReference>
<dbReference type="Gene3D" id="1.10.10.60">
    <property type="entry name" value="Homeodomain-like"/>
    <property type="match status" value="2"/>
</dbReference>
<dbReference type="GO" id="GO:0003700">
    <property type="term" value="F:DNA-binding transcription factor activity"/>
    <property type="evidence" value="ECO:0007669"/>
    <property type="project" value="InterPro"/>
</dbReference>
<dbReference type="PATRIC" id="fig|1423739.3.peg.2071"/>
<dbReference type="STRING" id="1423739.FC85_GL001986"/>
<keyword evidence="1" id="KW-0805">Transcription regulation</keyword>
<dbReference type="SMART" id="SM00342">
    <property type="entry name" value="HTH_ARAC"/>
    <property type="match status" value="1"/>
</dbReference>
<dbReference type="PANTHER" id="PTHR43280">
    <property type="entry name" value="ARAC-FAMILY TRANSCRIPTIONAL REGULATOR"/>
    <property type="match status" value="1"/>
</dbReference>
<sequence>MPTYPLEPQDYSQLAEALHLFSEMTQIQTYFYTFDNHLLKSEEIQTDPVAIKHALQVDSQGRQSLFPVIIDHKFWGYLICDTTHTSQRRVFLAQSYLEKTLNDAIITKRHGHITVLNPLDNHQLSQINFINNLVRTTDPISTSLTTDKTVISPAKPNFGDYEATHSLRAAIQYIDKNSQKPLTLTEVAQHVFLSPAYLSRLFKKTFKINFVDYINNQKMALACDQLIFTTNTIRQIAHQVGFNQTSYFSKLFKARTSVTPTQYKRQNANIKKSYTIKRNLDWGNKQTILDVSSQFFKDNRIPFSAQTINGYPYIDEIGGLRNSAVNHQGWVYTVNCRQPALPVSQIELDGISIIQWLFTPYNDFL</sequence>
<dbReference type="Pfam" id="PF12833">
    <property type="entry name" value="HTH_18"/>
    <property type="match status" value="1"/>
</dbReference>
<evidence type="ECO:0000256" key="1">
    <source>
        <dbReference type="ARBA" id="ARBA00023015"/>
    </source>
</evidence>
<comment type="caution">
    <text evidence="5">The sequence shown here is derived from an EMBL/GenBank/DDBJ whole genome shotgun (WGS) entry which is preliminary data.</text>
</comment>
<dbReference type="AlphaFoldDB" id="A0A0R1S1N7"/>
<evidence type="ECO:0000256" key="2">
    <source>
        <dbReference type="ARBA" id="ARBA00023125"/>
    </source>
</evidence>
<evidence type="ECO:0000259" key="4">
    <source>
        <dbReference type="PROSITE" id="PS01124"/>
    </source>
</evidence>
<dbReference type="InterPro" id="IPR009057">
    <property type="entry name" value="Homeodomain-like_sf"/>
</dbReference>
<keyword evidence="3" id="KW-0804">Transcription</keyword>
<accession>A0A0R1S1N7</accession>
<name>A0A0R1S1N7_9LACO</name>
<proteinExistence type="predicted"/>
<dbReference type="GO" id="GO:0043565">
    <property type="term" value="F:sequence-specific DNA binding"/>
    <property type="evidence" value="ECO:0007669"/>
    <property type="project" value="InterPro"/>
</dbReference>
<dbReference type="SUPFAM" id="SSF46689">
    <property type="entry name" value="Homeodomain-like"/>
    <property type="match status" value="2"/>
</dbReference>
<dbReference type="PANTHER" id="PTHR43280:SF10">
    <property type="entry name" value="REGULATORY PROTEIN POCR"/>
    <property type="match status" value="1"/>
</dbReference>
<evidence type="ECO:0000313" key="6">
    <source>
        <dbReference type="Proteomes" id="UP000052013"/>
    </source>
</evidence>
<dbReference type="PRINTS" id="PR00032">
    <property type="entry name" value="HTHARAC"/>
</dbReference>
<dbReference type="InterPro" id="IPR018062">
    <property type="entry name" value="HTH_AraC-typ_CS"/>
</dbReference>
<dbReference type="RefSeq" id="WP_057866266.1">
    <property type="nucleotide sequence ID" value="NZ_AZEY01000108.1"/>
</dbReference>
<dbReference type="Proteomes" id="UP000052013">
    <property type="component" value="Unassembled WGS sequence"/>
</dbReference>
<dbReference type="PROSITE" id="PS01124">
    <property type="entry name" value="HTH_ARAC_FAMILY_2"/>
    <property type="match status" value="1"/>
</dbReference>
<dbReference type="InterPro" id="IPR018060">
    <property type="entry name" value="HTH_AraC"/>
</dbReference>
<dbReference type="Gene3D" id="2.170.130.30">
    <property type="match status" value="1"/>
</dbReference>
<reference evidence="5 6" key="1">
    <citation type="journal article" date="2015" name="Genome Announc.">
        <title>Expanding the biotechnology potential of lactobacilli through comparative genomics of 213 strains and associated genera.</title>
        <authorList>
            <person name="Sun Z."/>
            <person name="Harris H.M."/>
            <person name="McCann A."/>
            <person name="Guo C."/>
            <person name="Argimon S."/>
            <person name="Zhang W."/>
            <person name="Yang X."/>
            <person name="Jeffery I.B."/>
            <person name="Cooney J.C."/>
            <person name="Kagawa T.F."/>
            <person name="Liu W."/>
            <person name="Song Y."/>
            <person name="Salvetti E."/>
            <person name="Wrobel A."/>
            <person name="Rasinkangas P."/>
            <person name="Parkhill J."/>
            <person name="Rea M.C."/>
            <person name="O'Sullivan O."/>
            <person name="Ritari J."/>
            <person name="Douillard F.P."/>
            <person name="Paul Ross R."/>
            <person name="Yang R."/>
            <person name="Briner A.E."/>
            <person name="Felis G.E."/>
            <person name="de Vos W.M."/>
            <person name="Barrangou R."/>
            <person name="Klaenhammer T.R."/>
            <person name="Caufield P.W."/>
            <person name="Cui Y."/>
            <person name="Zhang H."/>
            <person name="O'Toole P.W."/>
        </authorList>
    </citation>
    <scope>NUCLEOTIDE SEQUENCE [LARGE SCALE GENOMIC DNA]</scope>
    <source>
        <strain evidence="5 6">DSM 14421</strain>
    </source>
</reference>
<dbReference type="PROSITE" id="PS00041">
    <property type="entry name" value="HTH_ARAC_FAMILY_1"/>
    <property type="match status" value="1"/>
</dbReference>